<name>A0ACC3BU00_PYRYE</name>
<gene>
    <name evidence="1" type="ORF">I4F81_003760</name>
</gene>
<dbReference type="EMBL" id="CM020618">
    <property type="protein sequence ID" value="KAK1861176.1"/>
    <property type="molecule type" value="Genomic_DNA"/>
</dbReference>
<sequence length="325" mass="31642">MEGAGRTAFWGLDRINQFSLPLDGDTSADGCYPSRGARVTAYVIDTGCSTGHPQFEGRATTAAGPGTPFGSGADDNYHGSHVAGTIGGRDTGVAPRVTLRCVKVLNRQGSGSTGAIAAAFDAVAGVKAADPAARIILSASLGGRSAAGARSVSALAASRASAAGVVTIVAAGNDGGDACGFSPAAAAGVITVANAVRDDSLARSSNRGRCVDVIAPGTAIASVDGASRSGGLKTLSGTSMAAPHVAGVAALILGDAADGGQLTTADVLARMTAGSPQVGGYPMAHGSAGGGARRASAAPAGAHSQRVPLPWARLCRGSHGRLTPC</sequence>
<reference evidence="1" key="1">
    <citation type="submission" date="2019-11" db="EMBL/GenBank/DDBJ databases">
        <title>Nori genome reveals adaptations in red seaweeds to the harsh intertidal environment.</title>
        <authorList>
            <person name="Wang D."/>
            <person name="Mao Y."/>
        </authorList>
    </citation>
    <scope>NUCLEOTIDE SEQUENCE</scope>
    <source>
        <tissue evidence="1">Gametophyte</tissue>
    </source>
</reference>
<dbReference type="Proteomes" id="UP000798662">
    <property type="component" value="Chromosome 1"/>
</dbReference>
<organism evidence="1 2">
    <name type="scientific">Pyropia yezoensis</name>
    <name type="common">Susabi-nori</name>
    <name type="synonym">Porphyra yezoensis</name>
    <dbReference type="NCBI Taxonomy" id="2788"/>
    <lineage>
        <taxon>Eukaryota</taxon>
        <taxon>Rhodophyta</taxon>
        <taxon>Bangiophyceae</taxon>
        <taxon>Bangiales</taxon>
        <taxon>Bangiaceae</taxon>
        <taxon>Pyropia</taxon>
    </lineage>
</organism>
<evidence type="ECO:0000313" key="2">
    <source>
        <dbReference type="Proteomes" id="UP000798662"/>
    </source>
</evidence>
<protein>
    <submittedName>
        <fullName evidence="1">Uncharacterized protein</fullName>
    </submittedName>
</protein>
<comment type="caution">
    <text evidence="1">The sequence shown here is derived from an EMBL/GenBank/DDBJ whole genome shotgun (WGS) entry which is preliminary data.</text>
</comment>
<evidence type="ECO:0000313" key="1">
    <source>
        <dbReference type="EMBL" id="KAK1861176.1"/>
    </source>
</evidence>
<proteinExistence type="predicted"/>
<keyword evidence="2" id="KW-1185">Reference proteome</keyword>
<accession>A0ACC3BU00</accession>